<dbReference type="GO" id="GO:0045893">
    <property type="term" value="P:positive regulation of DNA-templated transcription"/>
    <property type="evidence" value="ECO:0007669"/>
    <property type="project" value="InterPro"/>
</dbReference>
<dbReference type="Proteomes" id="UP000655225">
    <property type="component" value="Unassembled WGS sequence"/>
</dbReference>
<dbReference type="PROSITE" id="PS50217">
    <property type="entry name" value="BZIP"/>
    <property type="match status" value="1"/>
</dbReference>
<dbReference type="PROSITE" id="PS00036">
    <property type="entry name" value="BZIP_BASIC"/>
    <property type="match status" value="1"/>
</dbReference>
<dbReference type="SMART" id="SM00338">
    <property type="entry name" value="BRLZ"/>
    <property type="match status" value="1"/>
</dbReference>
<evidence type="ECO:0000256" key="2">
    <source>
        <dbReference type="ARBA" id="ARBA00023125"/>
    </source>
</evidence>
<comment type="caution">
    <text evidence="5">The sequence shown here is derived from an EMBL/GenBank/DDBJ whole genome shotgun (WGS) entry which is preliminary data.</text>
</comment>
<accession>A0A835DJN3</accession>
<dbReference type="OrthoDB" id="644067at2759"/>
<dbReference type="GO" id="GO:0003700">
    <property type="term" value="F:DNA-binding transcription factor activity"/>
    <property type="evidence" value="ECO:0007669"/>
    <property type="project" value="InterPro"/>
</dbReference>
<dbReference type="EMBL" id="JABCRI010000005">
    <property type="protein sequence ID" value="KAF8405961.1"/>
    <property type="molecule type" value="Genomic_DNA"/>
</dbReference>
<dbReference type="PANTHER" id="PTHR22952:SF404">
    <property type="entry name" value="BZIP DOMAIN-CONTAINING PROTEIN"/>
    <property type="match status" value="1"/>
</dbReference>
<dbReference type="GO" id="GO:0005634">
    <property type="term" value="C:nucleus"/>
    <property type="evidence" value="ECO:0007669"/>
    <property type="project" value="UniProtKB-SubCell"/>
</dbReference>
<feature type="domain" description="BZIP" evidence="4">
    <location>
        <begin position="242"/>
        <end position="287"/>
    </location>
</feature>
<sequence>MGFRTMVSPNRGQAPHFPPLARQGSLYNLTLDEVESQLGNLGKPLNNMNLDELLKSIFAAEENQVAQNEQMSASASIFPGNFNLNQTLGRKTVDDVWREIVVQQEQGNGGGDGSVPRQQTLGETTLEDFLFHIGAINVINQDGVVNPPPLMGADPMVAAPQQADWLQFQMETVQQQQMEVLSSNLPVSVSMFGNSVVDVGYSENNQLALTVPMPMVAATSSDSQAVVERKRPCSDEIMEKTIERRQKRMIKNRESAARSRAKKQAYNDMLESKLSQLKETNKTLKKQKGIGTLNLAFAMAL</sequence>
<reference evidence="5 6" key="1">
    <citation type="submission" date="2020-04" db="EMBL/GenBank/DDBJ databases">
        <title>Plant Genome Project.</title>
        <authorList>
            <person name="Zhang R.-G."/>
        </authorList>
    </citation>
    <scope>NUCLEOTIDE SEQUENCE [LARGE SCALE GENOMIC DNA]</scope>
    <source>
        <strain evidence="5">YNK0</strain>
        <tissue evidence="5">Leaf</tissue>
    </source>
</reference>
<dbReference type="AlphaFoldDB" id="A0A835DJN3"/>
<protein>
    <recommendedName>
        <fullName evidence="4">BZIP domain-containing protein</fullName>
    </recommendedName>
</protein>
<keyword evidence="3" id="KW-0539">Nucleus</keyword>
<dbReference type="InterPro" id="IPR043452">
    <property type="entry name" value="BZIP46-like"/>
</dbReference>
<dbReference type="OMA" id="MTMLDSN"/>
<gene>
    <name evidence="5" type="ORF">HHK36_008041</name>
</gene>
<dbReference type="InterPro" id="IPR004827">
    <property type="entry name" value="bZIP"/>
</dbReference>
<dbReference type="Gene3D" id="1.20.5.170">
    <property type="match status" value="1"/>
</dbReference>
<dbReference type="InterPro" id="IPR046347">
    <property type="entry name" value="bZIP_sf"/>
</dbReference>
<dbReference type="CDD" id="cd14707">
    <property type="entry name" value="bZIP_plant_BZIP46"/>
    <property type="match status" value="1"/>
</dbReference>
<evidence type="ECO:0000259" key="4">
    <source>
        <dbReference type="PROSITE" id="PS50217"/>
    </source>
</evidence>
<dbReference type="Pfam" id="PF00170">
    <property type="entry name" value="bZIP_1"/>
    <property type="match status" value="1"/>
</dbReference>
<evidence type="ECO:0000256" key="3">
    <source>
        <dbReference type="ARBA" id="ARBA00023242"/>
    </source>
</evidence>
<dbReference type="FunFam" id="1.20.5.170:FF:000036">
    <property type="entry name" value="ABSCISIC ACID-INSENSITIVE 5-like protein 2"/>
    <property type="match status" value="1"/>
</dbReference>
<comment type="subcellular location">
    <subcellularLocation>
        <location evidence="1">Nucleus</location>
    </subcellularLocation>
</comment>
<dbReference type="PANTHER" id="PTHR22952">
    <property type="entry name" value="CAMP-RESPONSE ELEMENT BINDING PROTEIN-RELATED"/>
    <property type="match status" value="1"/>
</dbReference>
<dbReference type="GO" id="GO:0003677">
    <property type="term" value="F:DNA binding"/>
    <property type="evidence" value="ECO:0007669"/>
    <property type="project" value="UniProtKB-KW"/>
</dbReference>
<name>A0A835DJN3_TETSI</name>
<organism evidence="5 6">
    <name type="scientific">Tetracentron sinense</name>
    <name type="common">Spur-leaf</name>
    <dbReference type="NCBI Taxonomy" id="13715"/>
    <lineage>
        <taxon>Eukaryota</taxon>
        <taxon>Viridiplantae</taxon>
        <taxon>Streptophyta</taxon>
        <taxon>Embryophyta</taxon>
        <taxon>Tracheophyta</taxon>
        <taxon>Spermatophyta</taxon>
        <taxon>Magnoliopsida</taxon>
        <taxon>Trochodendrales</taxon>
        <taxon>Trochodendraceae</taxon>
        <taxon>Tetracentron</taxon>
    </lineage>
</organism>
<evidence type="ECO:0000313" key="5">
    <source>
        <dbReference type="EMBL" id="KAF8405961.1"/>
    </source>
</evidence>
<evidence type="ECO:0000313" key="6">
    <source>
        <dbReference type="Proteomes" id="UP000655225"/>
    </source>
</evidence>
<dbReference type="SUPFAM" id="SSF57959">
    <property type="entry name" value="Leucine zipper domain"/>
    <property type="match status" value="1"/>
</dbReference>
<proteinExistence type="predicted"/>
<evidence type="ECO:0000256" key="1">
    <source>
        <dbReference type="ARBA" id="ARBA00004123"/>
    </source>
</evidence>
<keyword evidence="2" id="KW-0238">DNA-binding</keyword>
<keyword evidence="6" id="KW-1185">Reference proteome</keyword>